<evidence type="ECO:0000256" key="2">
    <source>
        <dbReference type="ARBA" id="ARBA00011233"/>
    </source>
</evidence>
<evidence type="ECO:0000256" key="8">
    <source>
        <dbReference type="ARBA" id="ARBA00023114"/>
    </source>
</evidence>
<dbReference type="EMBL" id="STFG01000039">
    <property type="protein sequence ID" value="THT95961.1"/>
    <property type="molecule type" value="Genomic_DNA"/>
</dbReference>
<evidence type="ECO:0000256" key="5">
    <source>
        <dbReference type="ARBA" id="ARBA00022692"/>
    </source>
</evidence>
<feature type="chain" id="PRO_5020641488" evidence="11">
    <location>
        <begin position="20"/>
        <end position="356"/>
    </location>
</feature>
<keyword evidence="3" id="KW-0813">Transport</keyword>
<dbReference type="InterPro" id="IPR050298">
    <property type="entry name" value="Gram-neg_bact_OMP"/>
</dbReference>
<keyword evidence="7" id="KW-0406">Ion transport</keyword>
<evidence type="ECO:0000256" key="3">
    <source>
        <dbReference type="ARBA" id="ARBA00022448"/>
    </source>
</evidence>
<evidence type="ECO:0000256" key="11">
    <source>
        <dbReference type="SAM" id="SignalP"/>
    </source>
</evidence>
<dbReference type="GO" id="GO:0009279">
    <property type="term" value="C:cell outer membrane"/>
    <property type="evidence" value="ECO:0007669"/>
    <property type="project" value="UniProtKB-SubCell"/>
</dbReference>
<dbReference type="SUPFAM" id="SSF56935">
    <property type="entry name" value="Porins"/>
    <property type="match status" value="1"/>
</dbReference>
<keyword evidence="5" id="KW-0812">Transmembrane</keyword>
<dbReference type="GO" id="GO:0006811">
    <property type="term" value="P:monoatomic ion transport"/>
    <property type="evidence" value="ECO:0007669"/>
    <property type="project" value="UniProtKB-KW"/>
</dbReference>
<dbReference type="Pfam" id="PF13609">
    <property type="entry name" value="Porin_4"/>
    <property type="match status" value="1"/>
</dbReference>
<dbReference type="GO" id="GO:0015288">
    <property type="term" value="F:porin activity"/>
    <property type="evidence" value="ECO:0007669"/>
    <property type="project" value="UniProtKB-KW"/>
</dbReference>
<dbReference type="OrthoDB" id="8982743at2"/>
<organism evidence="13 14">
    <name type="scientific">Lampropedia puyangensis</name>
    <dbReference type="NCBI Taxonomy" id="1330072"/>
    <lineage>
        <taxon>Bacteria</taxon>
        <taxon>Pseudomonadati</taxon>
        <taxon>Pseudomonadota</taxon>
        <taxon>Betaproteobacteria</taxon>
        <taxon>Burkholderiales</taxon>
        <taxon>Comamonadaceae</taxon>
        <taxon>Lampropedia</taxon>
    </lineage>
</organism>
<feature type="domain" description="Porin" evidence="12">
    <location>
        <begin position="12"/>
        <end position="334"/>
    </location>
</feature>
<keyword evidence="8" id="KW-0626">Porin</keyword>
<comment type="subcellular location">
    <subcellularLocation>
        <location evidence="1">Cell outer membrane</location>
        <topology evidence="1">Multi-pass membrane protein</topology>
    </subcellularLocation>
</comment>
<reference evidence="13 14" key="1">
    <citation type="journal article" date="2015" name="Antonie Van Leeuwenhoek">
        <title>Lampropedia puyangensis sp. nov., isolated from symptomatic bark of Populus ? euramericana canker and emended description of Lampropedia hyalina (Ehrenberg 1832) Lee et al. 2004.</title>
        <authorList>
            <person name="Li Y."/>
            <person name="Wang T."/>
            <person name="Piao C.G."/>
            <person name="Wang L.F."/>
            <person name="Tian G.Z."/>
            <person name="Zhu T.H."/>
            <person name="Guo M.W."/>
        </authorList>
    </citation>
    <scope>NUCLEOTIDE SEQUENCE [LARGE SCALE GENOMIC DNA]</scope>
    <source>
        <strain evidence="13 14">2-bin</strain>
    </source>
</reference>
<dbReference type="RefSeq" id="WP_136574967.1">
    <property type="nucleotide sequence ID" value="NZ_STFG01000039.1"/>
</dbReference>
<sequence length="356" mass="38568">MFKRTVLGCMLVCAGQVFAQSSVQLYGRISADYRSTSFSDFNGLGVGGIGGARIGFRGEERLSHNTKVNFMIEGGFSPLDGSMKSIGDRQSWVEYTNTDIGSLRVGKMYAFTDSIVARYAGSVQNNYNLGSSFMSSNAKRAVYSSTVLDDQGKIKSLVGAGGNYENALSFVSRSFSGWNFGIMLVSNQSNAIQGVSADSKAQPYQLKADYVGDQYSLVVGFAKNGGEGRKSIFHLGGKYKIDRATVYAAYQNNRNVEKSNSASFGVEYPIDNNKLKISYNWTQQPGLTSANQLGATVAASGLDSGGLNGLVFAVEKTLSKRTTLYSGLSLVKAKNPIFHDNKRSANQFIFGLDHWF</sequence>
<keyword evidence="10" id="KW-0998">Cell outer membrane</keyword>
<evidence type="ECO:0000256" key="9">
    <source>
        <dbReference type="ARBA" id="ARBA00023136"/>
    </source>
</evidence>
<keyword evidence="6 11" id="KW-0732">Signal</keyword>
<evidence type="ECO:0000256" key="4">
    <source>
        <dbReference type="ARBA" id="ARBA00022452"/>
    </source>
</evidence>
<evidence type="ECO:0000313" key="14">
    <source>
        <dbReference type="Proteomes" id="UP000308917"/>
    </source>
</evidence>
<dbReference type="GO" id="GO:0046930">
    <property type="term" value="C:pore complex"/>
    <property type="evidence" value="ECO:0007669"/>
    <property type="project" value="UniProtKB-KW"/>
</dbReference>
<name>A0A4S8EU79_9BURK</name>
<dbReference type="AlphaFoldDB" id="A0A4S8EU79"/>
<dbReference type="InterPro" id="IPR033900">
    <property type="entry name" value="Gram_neg_porin_domain"/>
</dbReference>
<evidence type="ECO:0000256" key="6">
    <source>
        <dbReference type="ARBA" id="ARBA00022729"/>
    </source>
</evidence>
<comment type="subunit">
    <text evidence="2">Homotrimer.</text>
</comment>
<evidence type="ECO:0000256" key="1">
    <source>
        <dbReference type="ARBA" id="ARBA00004571"/>
    </source>
</evidence>
<dbReference type="PANTHER" id="PTHR34501">
    <property type="entry name" value="PROTEIN YDDL-RELATED"/>
    <property type="match status" value="1"/>
</dbReference>
<proteinExistence type="predicted"/>
<evidence type="ECO:0000256" key="7">
    <source>
        <dbReference type="ARBA" id="ARBA00023065"/>
    </source>
</evidence>
<accession>A0A4S8EU79</accession>
<protein>
    <submittedName>
        <fullName evidence="13">Porin</fullName>
    </submittedName>
</protein>
<keyword evidence="4" id="KW-1134">Transmembrane beta strand</keyword>
<evidence type="ECO:0000259" key="12">
    <source>
        <dbReference type="Pfam" id="PF13609"/>
    </source>
</evidence>
<keyword evidence="14" id="KW-1185">Reference proteome</keyword>
<gene>
    <name evidence="13" type="ORF">E9531_16995</name>
</gene>
<keyword evidence="9" id="KW-0472">Membrane</keyword>
<evidence type="ECO:0000313" key="13">
    <source>
        <dbReference type="EMBL" id="THT95961.1"/>
    </source>
</evidence>
<dbReference type="InterPro" id="IPR023614">
    <property type="entry name" value="Porin_dom_sf"/>
</dbReference>
<feature type="signal peptide" evidence="11">
    <location>
        <begin position="1"/>
        <end position="19"/>
    </location>
</feature>
<dbReference type="Proteomes" id="UP000308917">
    <property type="component" value="Unassembled WGS sequence"/>
</dbReference>
<evidence type="ECO:0000256" key="10">
    <source>
        <dbReference type="ARBA" id="ARBA00023237"/>
    </source>
</evidence>
<dbReference type="CDD" id="cd00342">
    <property type="entry name" value="gram_neg_porins"/>
    <property type="match status" value="1"/>
</dbReference>
<comment type="caution">
    <text evidence="13">The sequence shown here is derived from an EMBL/GenBank/DDBJ whole genome shotgun (WGS) entry which is preliminary data.</text>
</comment>
<dbReference type="Gene3D" id="2.40.160.10">
    <property type="entry name" value="Porin"/>
    <property type="match status" value="1"/>
</dbReference>
<dbReference type="PANTHER" id="PTHR34501:SF9">
    <property type="entry name" value="MAJOR OUTER MEMBRANE PROTEIN P.IA"/>
    <property type="match status" value="1"/>
</dbReference>